<proteinExistence type="predicted"/>
<dbReference type="GO" id="GO:0006166">
    <property type="term" value="P:purine ribonucleoside salvage"/>
    <property type="evidence" value="ECO:0007669"/>
    <property type="project" value="TreeGrafter"/>
</dbReference>
<protein>
    <submittedName>
        <fullName evidence="7">Uncharacterized protein</fullName>
    </submittedName>
</protein>
<keyword evidence="1" id="KW-0479">Metal-binding</keyword>
<evidence type="ECO:0000256" key="1">
    <source>
        <dbReference type="ARBA" id="ARBA00022723"/>
    </source>
</evidence>
<evidence type="ECO:0000313" key="8">
    <source>
        <dbReference type="Proteomes" id="UP000580250"/>
    </source>
</evidence>
<dbReference type="EMBL" id="CAJEWN010000084">
    <property type="protein sequence ID" value="CAD2161258.1"/>
    <property type="molecule type" value="Genomic_DNA"/>
</dbReference>
<evidence type="ECO:0000259" key="6">
    <source>
        <dbReference type="Pfam" id="PF02880"/>
    </source>
</evidence>
<dbReference type="PANTHER" id="PTHR45745">
    <property type="entry name" value="PHOSPHOMANNOMUTASE 45A"/>
    <property type="match status" value="1"/>
</dbReference>
<comment type="caution">
    <text evidence="7">The sequence shown here is derived from an EMBL/GenBank/DDBJ whole genome shotgun (WGS) entry which is preliminary data.</text>
</comment>
<feature type="chain" id="PRO_5027556583" evidence="4">
    <location>
        <begin position="22"/>
        <end position="275"/>
    </location>
</feature>
<evidence type="ECO:0000256" key="2">
    <source>
        <dbReference type="ARBA" id="ARBA00022842"/>
    </source>
</evidence>
<dbReference type="Gene3D" id="3.40.120.10">
    <property type="entry name" value="Alpha-D-Glucose-1,6-Bisphosphate, subunit A, domain 3"/>
    <property type="match status" value="2"/>
</dbReference>
<dbReference type="SUPFAM" id="SSF53738">
    <property type="entry name" value="Phosphoglucomutase, first 3 domains"/>
    <property type="match status" value="2"/>
</dbReference>
<reference evidence="7 8" key="1">
    <citation type="submission" date="2020-08" db="EMBL/GenBank/DDBJ databases">
        <authorList>
            <person name="Koutsovoulos G."/>
            <person name="Danchin GJ E."/>
        </authorList>
    </citation>
    <scope>NUCLEOTIDE SEQUENCE [LARGE SCALE GENOMIC DNA]</scope>
</reference>
<dbReference type="AlphaFoldDB" id="A0A6V7UME1"/>
<evidence type="ECO:0000259" key="5">
    <source>
        <dbReference type="Pfam" id="PF02879"/>
    </source>
</evidence>
<feature type="domain" description="Alpha-D-phosphohexomutase alpha/beta/alpha" evidence="5">
    <location>
        <begin position="19"/>
        <end position="92"/>
    </location>
</feature>
<dbReference type="InterPro" id="IPR005845">
    <property type="entry name" value="A-D-PHexomutase_a/b/a-II"/>
</dbReference>
<organism evidence="7 8">
    <name type="scientific">Meloidogyne enterolobii</name>
    <name type="common">Root-knot nematode worm</name>
    <name type="synonym">Meloidogyne mayaguensis</name>
    <dbReference type="NCBI Taxonomy" id="390850"/>
    <lineage>
        <taxon>Eukaryota</taxon>
        <taxon>Metazoa</taxon>
        <taxon>Ecdysozoa</taxon>
        <taxon>Nematoda</taxon>
        <taxon>Chromadorea</taxon>
        <taxon>Rhabditida</taxon>
        <taxon>Tylenchina</taxon>
        <taxon>Tylenchomorpha</taxon>
        <taxon>Tylenchoidea</taxon>
        <taxon>Meloidogynidae</taxon>
        <taxon>Meloidogyninae</taxon>
        <taxon>Meloidogyne</taxon>
    </lineage>
</organism>
<dbReference type="GO" id="GO:0008973">
    <property type="term" value="F:phosphopentomutase activity"/>
    <property type="evidence" value="ECO:0007669"/>
    <property type="project" value="TreeGrafter"/>
</dbReference>
<dbReference type="PANTHER" id="PTHR45745:SF1">
    <property type="entry name" value="PHOSPHOGLUCOMUTASE 2B-RELATED"/>
    <property type="match status" value="1"/>
</dbReference>
<accession>A0A6V7UME1</accession>
<dbReference type="GO" id="GO:0046872">
    <property type="term" value="F:metal ion binding"/>
    <property type="evidence" value="ECO:0007669"/>
    <property type="project" value="UniProtKB-KW"/>
</dbReference>
<keyword evidence="3" id="KW-0413">Isomerase</keyword>
<dbReference type="OrthoDB" id="8300170at2759"/>
<evidence type="ECO:0000256" key="3">
    <source>
        <dbReference type="ARBA" id="ARBA00023235"/>
    </source>
</evidence>
<keyword evidence="2" id="KW-0460">Magnesium</keyword>
<gene>
    <name evidence="7" type="ORF">MENT_LOCUS14722</name>
</gene>
<dbReference type="GO" id="GO:0005975">
    <property type="term" value="P:carbohydrate metabolic process"/>
    <property type="evidence" value="ECO:0007669"/>
    <property type="project" value="InterPro"/>
</dbReference>
<dbReference type="InterPro" id="IPR005846">
    <property type="entry name" value="A-D-PHexomutase_a/b/a-III"/>
</dbReference>
<keyword evidence="4" id="KW-0732">Signal</keyword>
<feature type="signal peptide" evidence="4">
    <location>
        <begin position="1"/>
        <end position="21"/>
    </location>
</feature>
<dbReference type="Proteomes" id="UP000580250">
    <property type="component" value="Unassembled WGS sequence"/>
</dbReference>
<dbReference type="Pfam" id="PF02880">
    <property type="entry name" value="PGM_PMM_III"/>
    <property type="match status" value="1"/>
</dbReference>
<dbReference type="Pfam" id="PF02879">
    <property type="entry name" value="PGM_PMM_II"/>
    <property type="match status" value="1"/>
</dbReference>
<evidence type="ECO:0000313" key="7">
    <source>
        <dbReference type="EMBL" id="CAD2161258.1"/>
    </source>
</evidence>
<sequence>MQKLHLNLLILPSMVLVLNFARRMFKEFGFPENVFSYVKEQDEPNPDFPTVSFPNPEEGHAVLKLCYQTAEETGATLILANDPDADRLQIAERQPDEDWHLFNGNEMGTLLTWWIWTQWKQRNPDISAEDVYILNSAVSSQIVATMAKIEGFKNDVSLTGFKWIGNLAHEIRKKGKLVILAWEESIGFATGTTLDKDGVSAAAVFAEMANYLTSQKLNMKKQLFNIYNKYGFHLIRNSYWTVPENSVTKNYLIIFEKMENIRLILMETILRKNML</sequence>
<evidence type="ECO:0000256" key="4">
    <source>
        <dbReference type="SAM" id="SignalP"/>
    </source>
</evidence>
<name>A0A6V7UME1_MELEN</name>
<feature type="domain" description="Alpha-D-phosphohexomutase alpha/beta/alpha" evidence="6">
    <location>
        <begin position="104"/>
        <end position="214"/>
    </location>
</feature>
<dbReference type="InterPro" id="IPR016055">
    <property type="entry name" value="A-D-PHexomutase_a/b/a-I/II/III"/>
</dbReference>
<dbReference type="GO" id="GO:0005634">
    <property type="term" value="C:nucleus"/>
    <property type="evidence" value="ECO:0007669"/>
    <property type="project" value="TreeGrafter"/>
</dbReference>